<name>A0ABU4GAD4_9BACL</name>
<comment type="caution">
    <text evidence="2">The sequence shown here is derived from an EMBL/GenBank/DDBJ whole genome shotgun (WGS) entry which is preliminary data.</text>
</comment>
<proteinExistence type="predicted"/>
<feature type="transmembrane region" description="Helical" evidence="1">
    <location>
        <begin position="53"/>
        <end position="72"/>
    </location>
</feature>
<organism evidence="2 3">
    <name type="scientific">Sporosarcina saromensis</name>
    <dbReference type="NCBI Taxonomy" id="359365"/>
    <lineage>
        <taxon>Bacteria</taxon>
        <taxon>Bacillati</taxon>
        <taxon>Bacillota</taxon>
        <taxon>Bacilli</taxon>
        <taxon>Bacillales</taxon>
        <taxon>Caryophanaceae</taxon>
        <taxon>Sporosarcina</taxon>
    </lineage>
</organism>
<feature type="transmembrane region" description="Helical" evidence="1">
    <location>
        <begin position="6"/>
        <end position="24"/>
    </location>
</feature>
<reference evidence="2 3" key="1">
    <citation type="submission" date="2023-06" db="EMBL/GenBank/DDBJ databases">
        <title>Sporosarcina sp. nov., isolated from Korean traditional fermented seafood 'Jeotgal'.</title>
        <authorList>
            <person name="Yang A.I."/>
            <person name="Shin N.-R."/>
        </authorList>
    </citation>
    <scope>NUCLEOTIDE SEQUENCE [LARGE SCALE GENOMIC DNA]</scope>
    <source>
        <strain evidence="2 3">KCTC13119</strain>
    </source>
</reference>
<protein>
    <submittedName>
        <fullName evidence="2">Uncharacterized protein</fullName>
    </submittedName>
</protein>
<evidence type="ECO:0000313" key="2">
    <source>
        <dbReference type="EMBL" id="MDW0113939.1"/>
    </source>
</evidence>
<accession>A0ABU4GAD4</accession>
<evidence type="ECO:0000256" key="1">
    <source>
        <dbReference type="SAM" id="Phobius"/>
    </source>
</evidence>
<sequence length="80" mass="9044">MGLLLRIIMSFSIILLFISLFYAVINRSWSAMFVCLIASLPISLYLASVSPPLSYLGLVPVLFLILMIGYRVKFRSNEVQ</sequence>
<keyword evidence="1" id="KW-0472">Membrane</keyword>
<dbReference type="Proteomes" id="UP001282284">
    <property type="component" value="Unassembled WGS sequence"/>
</dbReference>
<dbReference type="EMBL" id="JAUBDI010000011">
    <property type="protein sequence ID" value="MDW0113939.1"/>
    <property type="molecule type" value="Genomic_DNA"/>
</dbReference>
<keyword evidence="1" id="KW-0812">Transmembrane</keyword>
<keyword evidence="1" id="KW-1133">Transmembrane helix</keyword>
<evidence type="ECO:0000313" key="3">
    <source>
        <dbReference type="Proteomes" id="UP001282284"/>
    </source>
</evidence>
<dbReference type="RefSeq" id="WP_317944622.1">
    <property type="nucleotide sequence ID" value="NZ_JAUBDI010000011.1"/>
</dbReference>
<keyword evidence="3" id="KW-1185">Reference proteome</keyword>
<gene>
    <name evidence="2" type="ORF">QT711_12140</name>
</gene>